<gene>
    <name evidence="1" type="ORF">A4A49_42028</name>
</gene>
<protein>
    <submittedName>
        <fullName evidence="1">Uncharacterized protein</fullName>
    </submittedName>
</protein>
<keyword evidence="2" id="KW-1185">Reference proteome</keyword>
<name>A0A1J6JPX1_NICAT</name>
<accession>A0A1J6JPX1</accession>
<sequence length="333" mass="37183">MGKVMEKANICLKLLVDSKAHRVLFAETGKDFVDFLFNLLKLPIGYFVGQPSIKSVFGSLGNIIPIMKNSGANYMQLNELGNVQDVMTWMITDNLFVTPSSAASAIPVLKALKPQVDAVEERIIDFHISDLEHQFLLVSMKSKTVLTDIFLRQTSWRKSKYGENCSVKLIVDNKAKRVLFVEAGKDFFCFLISLLQLPIGTIINRTTTDRSIRTMVGCIGNIYRSVKNLNEAYMHSNQTKEELLLASGSKSWSEALQLLHELTSISKATPNKLLDSDVGYVKGLVIYMVTDNLSVMPLSVIFGLSRFIKCDNPVSTAKLEVRTVEFGVNEVNK</sequence>
<reference evidence="1" key="1">
    <citation type="submission" date="2016-11" db="EMBL/GenBank/DDBJ databases">
        <title>The genome of Nicotiana attenuata.</title>
        <authorList>
            <person name="Xu S."/>
            <person name="Brockmoeller T."/>
            <person name="Gaquerel E."/>
            <person name="Navarro A."/>
            <person name="Kuhl H."/>
            <person name="Gase K."/>
            <person name="Ling Z."/>
            <person name="Zhou W."/>
            <person name="Kreitzer C."/>
            <person name="Stanke M."/>
            <person name="Tang H."/>
            <person name="Lyons E."/>
            <person name="Pandey P."/>
            <person name="Pandey S.P."/>
            <person name="Timmermann B."/>
            <person name="Baldwin I.T."/>
        </authorList>
    </citation>
    <scope>NUCLEOTIDE SEQUENCE [LARGE SCALE GENOMIC DNA]</scope>
    <source>
        <strain evidence="1">UT</strain>
    </source>
</reference>
<dbReference type="STRING" id="49451.A0A1J6JPX1"/>
<dbReference type="OrthoDB" id="1224121at2759"/>
<dbReference type="EMBL" id="MJEQ01008204">
    <property type="protein sequence ID" value="OIT19294.1"/>
    <property type="molecule type" value="Genomic_DNA"/>
</dbReference>
<proteinExistence type="predicted"/>
<dbReference type="KEGG" id="nau:109221618"/>
<evidence type="ECO:0000313" key="1">
    <source>
        <dbReference type="EMBL" id="OIT19294.1"/>
    </source>
</evidence>
<dbReference type="Proteomes" id="UP000187609">
    <property type="component" value="Unassembled WGS sequence"/>
</dbReference>
<organism evidence="1 2">
    <name type="scientific">Nicotiana attenuata</name>
    <name type="common">Coyote tobacco</name>
    <dbReference type="NCBI Taxonomy" id="49451"/>
    <lineage>
        <taxon>Eukaryota</taxon>
        <taxon>Viridiplantae</taxon>
        <taxon>Streptophyta</taxon>
        <taxon>Embryophyta</taxon>
        <taxon>Tracheophyta</taxon>
        <taxon>Spermatophyta</taxon>
        <taxon>Magnoliopsida</taxon>
        <taxon>eudicotyledons</taxon>
        <taxon>Gunneridae</taxon>
        <taxon>Pentapetalae</taxon>
        <taxon>asterids</taxon>
        <taxon>lamiids</taxon>
        <taxon>Solanales</taxon>
        <taxon>Solanaceae</taxon>
        <taxon>Nicotianoideae</taxon>
        <taxon>Nicotianeae</taxon>
        <taxon>Nicotiana</taxon>
    </lineage>
</organism>
<dbReference type="Pfam" id="PF05056">
    <property type="entry name" value="DUF674"/>
    <property type="match status" value="3"/>
</dbReference>
<evidence type="ECO:0000313" key="2">
    <source>
        <dbReference type="Proteomes" id="UP000187609"/>
    </source>
</evidence>
<dbReference type="PANTHER" id="PTHR33103">
    <property type="entry name" value="OS01G0153900 PROTEIN"/>
    <property type="match status" value="1"/>
</dbReference>
<dbReference type="AlphaFoldDB" id="A0A1J6JPX1"/>
<dbReference type="PANTHER" id="PTHR33103:SF118">
    <property type="match status" value="1"/>
</dbReference>
<dbReference type="InterPro" id="IPR007750">
    <property type="entry name" value="DUF674"/>
</dbReference>
<comment type="caution">
    <text evidence="1">The sequence shown here is derived from an EMBL/GenBank/DDBJ whole genome shotgun (WGS) entry which is preliminary data.</text>
</comment>
<dbReference type="Gramene" id="OIT19294">
    <property type="protein sequence ID" value="OIT19294"/>
    <property type="gene ID" value="A4A49_42028"/>
</dbReference>
<dbReference type="OMA" id="CIGNIYR"/>